<accession>A0A317X5R6</accession>
<dbReference type="PANTHER" id="PTHR21310">
    <property type="entry name" value="AMINOGLYCOSIDE PHOSPHOTRANSFERASE-RELATED-RELATED"/>
    <property type="match status" value="1"/>
</dbReference>
<dbReference type="SUPFAM" id="SSF56112">
    <property type="entry name" value="Protein kinase-like (PK-like)"/>
    <property type="match status" value="1"/>
</dbReference>
<dbReference type="OrthoDB" id="5412996at2759"/>
<evidence type="ECO:0000313" key="2">
    <source>
        <dbReference type="Proteomes" id="UP000246702"/>
    </source>
</evidence>
<dbReference type="PANTHER" id="PTHR21310:SF37">
    <property type="entry name" value="AMINOGLYCOSIDE PHOSPHOTRANSFERASE DOMAIN-CONTAINING PROTEIN"/>
    <property type="match status" value="1"/>
</dbReference>
<keyword evidence="2" id="KW-1185">Reference proteome</keyword>
<dbReference type="Proteomes" id="UP000246702">
    <property type="component" value="Unassembled WGS sequence"/>
</dbReference>
<dbReference type="STRING" id="1450535.A0A317X5R6"/>
<comment type="caution">
    <text evidence="1">The sequence shown here is derived from an EMBL/GenBank/DDBJ whole genome shotgun (WGS) entry which is preliminary data.</text>
</comment>
<organism evidence="1 2">
    <name type="scientific">Aspergillus sclerotioniger CBS 115572</name>
    <dbReference type="NCBI Taxonomy" id="1450535"/>
    <lineage>
        <taxon>Eukaryota</taxon>
        <taxon>Fungi</taxon>
        <taxon>Dikarya</taxon>
        <taxon>Ascomycota</taxon>
        <taxon>Pezizomycotina</taxon>
        <taxon>Eurotiomycetes</taxon>
        <taxon>Eurotiomycetidae</taxon>
        <taxon>Eurotiales</taxon>
        <taxon>Aspergillaceae</taxon>
        <taxon>Aspergillus</taxon>
        <taxon>Aspergillus subgen. Circumdati</taxon>
    </lineage>
</organism>
<proteinExistence type="predicted"/>
<evidence type="ECO:0008006" key="3">
    <source>
        <dbReference type="Google" id="ProtNLM"/>
    </source>
</evidence>
<protein>
    <recommendedName>
        <fullName evidence="3">Phosphotransferase family protein</fullName>
    </recommendedName>
</protein>
<dbReference type="EMBL" id="MSFK01000005">
    <property type="protein sequence ID" value="PWY93956.1"/>
    <property type="molecule type" value="Genomic_DNA"/>
</dbReference>
<reference evidence="1 2" key="1">
    <citation type="submission" date="2016-12" db="EMBL/GenBank/DDBJ databases">
        <title>The genomes of Aspergillus section Nigri reveals drivers in fungal speciation.</title>
        <authorList>
            <consortium name="DOE Joint Genome Institute"/>
            <person name="Vesth T.C."/>
            <person name="Nybo J."/>
            <person name="Theobald S."/>
            <person name="Brandl J."/>
            <person name="Frisvad J.C."/>
            <person name="Nielsen K.F."/>
            <person name="Lyhne E.K."/>
            <person name="Kogle M.E."/>
            <person name="Kuo A."/>
            <person name="Riley R."/>
            <person name="Clum A."/>
            <person name="Nolan M."/>
            <person name="Lipzen A."/>
            <person name="Salamov A."/>
            <person name="Henrissat B."/>
            <person name="Wiebenga A."/>
            <person name="De Vries R.P."/>
            <person name="Grigoriev I.V."/>
            <person name="Mortensen U.H."/>
            <person name="Andersen M.R."/>
            <person name="Baker S.E."/>
        </authorList>
    </citation>
    <scope>NUCLEOTIDE SEQUENCE [LARGE SCALE GENOMIC DNA]</scope>
    <source>
        <strain evidence="1 2">CBS 115572</strain>
    </source>
</reference>
<dbReference type="GeneID" id="37113155"/>
<evidence type="ECO:0000313" key="1">
    <source>
        <dbReference type="EMBL" id="PWY93956.1"/>
    </source>
</evidence>
<dbReference type="InterPro" id="IPR011009">
    <property type="entry name" value="Kinase-like_dom_sf"/>
</dbReference>
<gene>
    <name evidence="1" type="ORF">BO94DRAFT_531939</name>
</gene>
<dbReference type="AlphaFoldDB" id="A0A317X5R6"/>
<dbReference type="InterPro" id="IPR051678">
    <property type="entry name" value="AGP_Transferase"/>
</dbReference>
<name>A0A317X5R6_9EURO</name>
<sequence>MHPTTKPIMAEKRMRYDEVAWKKSDETFAAWRKRLFNEKVFRDIGALIIRHRGGPAEELFPPRKGSFNVILRMKFLDGGSAVIRFPAAGFSMFPEEKLLREVSVMRFIEYNTSIRVPHVLYHGKSEEIPAGLGPFIIMEYLENDSDIIDALNIPGRADEDRPILDPNISDERLRFAYSQMAEILLQLGRPSFSKIGCLTSNGDEDFEEWDVTHRPLTINMNELVQLGCVPEHLLPQQPFETASSYFLALAELHMTHLSSQRNDAFDSEEECRTKYIARCLFRKLARENRLCSHDNGPFKLFCDDLRPANVLANSEYNYAVVGAIDWEFTYAAPTEFVHSPPSWLLLERPEYWEAGLNDWTRAYQERLPVFLEELQVREDVAIQRGIMSEKDRLSQHMKTSWESGDFWVSYAARRSWAFDMIYWARIDRRFFGTGDLQDRLSLLTREERQEMEGFVQRKMAENVGL</sequence>
<dbReference type="RefSeq" id="XP_025470717.1">
    <property type="nucleotide sequence ID" value="XM_025611012.1"/>
</dbReference>